<protein>
    <submittedName>
        <fullName evidence="2">Uncharacterized protein</fullName>
    </submittedName>
</protein>
<feature type="compositionally biased region" description="Basic and acidic residues" evidence="1">
    <location>
        <begin position="60"/>
        <end position="69"/>
    </location>
</feature>
<evidence type="ECO:0000256" key="1">
    <source>
        <dbReference type="SAM" id="MobiDB-lite"/>
    </source>
</evidence>
<gene>
    <name evidence="2" type="ORF">A4U43_C10F6360</name>
</gene>
<sequence length="183" mass="19894">MEVKGPEEEKDPVKELPPTVTKKSGEKRRSRGVKLGSSDSDEGTAPPTTRRLPATLQEPKAVDKEKDLSVEIPAAQNPRKEKEKGASGKTQSCCDNPPEVVIKNPISAEKSSDASGSTETPKTNPPLDFNNYMDVLAAVFGEPDMSLENVDILEIAAMRGIHIEPPRWHRPGGYGPKPKDSKK</sequence>
<name>A0A5P1E130_ASPOF</name>
<evidence type="ECO:0000313" key="3">
    <source>
        <dbReference type="Proteomes" id="UP000243459"/>
    </source>
</evidence>
<organism evidence="2 3">
    <name type="scientific">Asparagus officinalis</name>
    <name type="common">Garden asparagus</name>
    <dbReference type="NCBI Taxonomy" id="4686"/>
    <lineage>
        <taxon>Eukaryota</taxon>
        <taxon>Viridiplantae</taxon>
        <taxon>Streptophyta</taxon>
        <taxon>Embryophyta</taxon>
        <taxon>Tracheophyta</taxon>
        <taxon>Spermatophyta</taxon>
        <taxon>Magnoliopsida</taxon>
        <taxon>Liliopsida</taxon>
        <taxon>Asparagales</taxon>
        <taxon>Asparagaceae</taxon>
        <taxon>Asparagoideae</taxon>
        <taxon>Asparagus</taxon>
    </lineage>
</organism>
<accession>A0A5P1E130</accession>
<reference evidence="3" key="1">
    <citation type="journal article" date="2017" name="Nat. Commun.">
        <title>The asparagus genome sheds light on the origin and evolution of a young Y chromosome.</title>
        <authorList>
            <person name="Harkess A."/>
            <person name="Zhou J."/>
            <person name="Xu C."/>
            <person name="Bowers J.E."/>
            <person name="Van der Hulst R."/>
            <person name="Ayyampalayam S."/>
            <person name="Mercati F."/>
            <person name="Riccardi P."/>
            <person name="McKain M.R."/>
            <person name="Kakrana A."/>
            <person name="Tang H."/>
            <person name="Ray J."/>
            <person name="Groenendijk J."/>
            <person name="Arikit S."/>
            <person name="Mathioni S.M."/>
            <person name="Nakano M."/>
            <person name="Shan H."/>
            <person name="Telgmann-Rauber A."/>
            <person name="Kanno A."/>
            <person name="Yue Z."/>
            <person name="Chen H."/>
            <person name="Li W."/>
            <person name="Chen Y."/>
            <person name="Xu X."/>
            <person name="Zhang Y."/>
            <person name="Luo S."/>
            <person name="Chen H."/>
            <person name="Gao J."/>
            <person name="Mao Z."/>
            <person name="Pires J.C."/>
            <person name="Luo M."/>
            <person name="Kudrna D."/>
            <person name="Wing R.A."/>
            <person name="Meyers B.C."/>
            <person name="Yi K."/>
            <person name="Kong H."/>
            <person name="Lavrijsen P."/>
            <person name="Sunseri F."/>
            <person name="Falavigna A."/>
            <person name="Ye Y."/>
            <person name="Leebens-Mack J.H."/>
            <person name="Chen G."/>
        </authorList>
    </citation>
    <scope>NUCLEOTIDE SEQUENCE [LARGE SCALE GENOMIC DNA]</scope>
    <source>
        <strain evidence="3">cv. DH0086</strain>
    </source>
</reference>
<proteinExistence type="predicted"/>
<evidence type="ECO:0000313" key="2">
    <source>
        <dbReference type="EMBL" id="ONK56300.1"/>
    </source>
</evidence>
<feature type="region of interest" description="Disordered" evidence="1">
    <location>
        <begin position="1"/>
        <end position="128"/>
    </location>
</feature>
<dbReference type="Proteomes" id="UP000243459">
    <property type="component" value="Chromosome 10"/>
</dbReference>
<feature type="compositionally biased region" description="Polar residues" evidence="1">
    <location>
        <begin position="113"/>
        <end position="122"/>
    </location>
</feature>
<keyword evidence="3" id="KW-1185">Reference proteome</keyword>
<dbReference type="EMBL" id="CM007390">
    <property type="protein sequence ID" value="ONK56300.1"/>
    <property type="molecule type" value="Genomic_DNA"/>
</dbReference>
<feature type="compositionally biased region" description="Basic and acidic residues" evidence="1">
    <location>
        <begin position="1"/>
        <end position="14"/>
    </location>
</feature>
<dbReference type="AlphaFoldDB" id="A0A5P1E130"/>
<feature type="region of interest" description="Disordered" evidence="1">
    <location>
        <begin position="164"/>
        <end position="183"/>
    </location>
</feature>
<feature type="compositionally biased region" description="Low complexity" evidence="1">
    <location>
        <begin position="44"/>
        <end position="56"/>
    </location>
</feature>
<dbReference type="Gramene" id="ONK56300">
    <property type="protein sequence ID" value="ONK56300"/>
    <property type="gene ID" value="A4U43_C10F6360"/>
</dbReference>